<dbReference type="PANTHER" id="PTHR44757:SF2">
    <property type="entry name" value="BIOFILM ARCHITECTURE MAINTENANCE PROTEIN MBAA"/>
    <property type="match status" value="1"/>
</dbReference>
<proteinExistence type="predicted"/>
<name>A0ABW2TWU4_9PSEU</name>
<sequence length="364" mass="37500">MTGWDEVAASAPVGLAVVDTSGQVVTANPRCAALLGLTPTQLRTGARPRGWEVRDDTGSRAPALADLAAQAARCAASVTLALEAGVPGATHRLWADFHPLGEARVALVVRPVETEPARATGLLDPVTGLPGRALFLDRVGQALAGSGPVGVVLADVRGLTAVNARFGFAGGDHLLADVADRLRTGIDATVARYAGRTFGVLGRGDPEALAARVLAVADAPAEISGSRVDPHLRVGWAAERAACTRCSSPPRPLCAHSEGTDPGAGCPGVRPVWIGGQPIVSRPDRSAATACPPGRARTQSGGPQRCPDPTARGSAPASGPRRGPGRGCPRRRPRRCPDRAPSRGRAWPGRRCGAACRWAARPCR</sequence>
<gene>
    <name evidence="3" type="ORF">ACFQV2_38510</name>
</gene>
<evidence type="ECO:0000256" key="1">
    <source>
        <dbReference type="SAM" id="MobiDB-lite"/>
    </source>
</evidence>
<feature type="domain" description="PAS" evidence="2">
    <location>
        <begin position="6"/>
        <end position="42"/>
    </location>
</feature>
<feature type="region of interest" description="Disordered" evidence="1">
    <location>
        <begin position="279"/>
        <end position="349"/>
    </location>
</feature>
<dbReference type="SUPFAM" id="SSF55785">
    <property type="entry name" value="PYP-like sensor domain (PAS domain)"/>
    <property type="match status" value="1"/>
</dbReference>
<dbReference type="PANTHER" id="PTHR44757">
    <property type="entry name" value="DIGUANYLATE CYCLASE DGCP"/>
    <property type="match status" value="1"/>
</dbReference>
<evidence type="ECO:0000259" key="2">
    <source>
        <dbReference type="PROSITE" id="PS50112"/>
    </source>
</evidence>
<keyword evidence="4" id="KW-1185">Reference proteome</keyword>
<dbReference type="Proteomes" id="UP001596512">
    <property type="component" value="Unassembled WGS sequence"/>
</dbReference>
<reference evidence="4" key="1">
    <citation type="journal article" date="2019" name="Int. J. Syst. Evol. Microbiol.">
        <title>The Global Catalogue of Microorganisms (GCM) 10K type strain sequencing project: providing services to taxonomists for standard genome sequencing and annotation.</title>
        <authorList>
            <consortium name="The Broad Institute Genomics Platform"/>
            <consortium name="The Broad Institute Genome Sequencing Center for Infectious Disease"/>
            <person name="Wu L."/>
            <person name="Ma J."/>
        </authorList>
    </citation>
    <scope>NUCLEOTIDE SEQUENCE [LARGE SCALE GENOMIC DNA]</scope>
    <source>
        <strain evidence="4">JCM 17695</strain>
    </source>
</reference>
<protein>
    <submittedName>
        <fullName evidence="3">Diguanylate cyclase domain-containing protein</fullName>
        <ecNumber evidence="3">2.7.7.65</ecNumber>
    </submittedName>
</protein>
<keyword evidence="3" id="KW-0548">Nucleotidyltransferase</keyword>
<dbReference type="Gene3D" id="3.30.70.270">
    <property type="match status" value="1"/>
</dbReference>
<dbReference type="SMART" id="SM00267">
    <property type="entry name" value="GGDEF"/>
    <property type="match status" value="1"/>
</dbReference>
<dbReference type="InterPro" id="IPR000160">
    <property type="entry name" value="GGDEF_dom"/>
</dbReference>
<dbReference type="InterPro" id="IPR035965">
    <property type="entry name" value="PAS-like_dom_sf"/>
</dbReference>
<accession>A0ABW2TWU4</accession>
<dbReference type="EC" id="2.7.7.65" evidence="3"/>
<keyword evidence="3" id="KW-0808">Transferase</keyword>
<dbReference type="Pfam" id="PF13188">
    <property type="entry name" value="PAS_8"/>
    <property type="match status" value="1"/>
</dbReference>
<comment type="caution">
    <text evidence="3">The sequence shown here is derived from an EMBL/GenBank/DDBJ whole genome shotgun (WGS) entry which is preliminary data.</text>
</comment>
<dbReference type="PROSITE" id="PS50112">
    <property type="entry name" value="PAS"/>
    <property type="match status" value="1"/>
</dbReference>
<dbReference type="Pfam" id="PF00990">
    <property type="entry name" value="GGDEF"/>
    <property type="match status" value="1"/>
</dbReference>
<dbReference type="InterPro" id="IPR043128">
    <property type="entry name" value="Rev_trsase/Diguanyl_cyclase"/>
</dbReference>
<dbReference type="InterPro" id="IPR029787">
    <property type="entry name" value="Nucleotide_cyclase"/>
</dbReference>
<dbReference type="CDD" id="cd00130">
    <property type="entry name" value="PAS"/>
    <property type="match status" value="1"/>
</dbReference>
<evidence type="ECO:0000313" key="3">
    <source>
        <dbReference type="EMBL" id="MFC7618387.1"/>
    </source>
</evidence>
<dbReference type="EMBL" id="JBHTEY010000004">
    <property type="protein sequence ID" value="MFC7618387.1"/>
    <property type="molecule type" value="Genomic_DNA"/>
</dbReference>
<evidence type="ECO:0000313" key="4">
    <source>
        <dbReference type="Proteomes" id="UP001596512"/>
    </source>
</evidence>
<dbReference type="GO" id="GO:0052621">
    <property type="term" value="F:diguanylate cyclase activity"/>
    <property type="evidence" value="ECO:0007669"/>
    <property type="project" value="UniProtKB-EC"/>
</dbReference>
<organism evidence="3 4">
    <name type="scientific">Actinokineospora soli</name>
    <dbReference type="NCBI Taxonomy" id="1048753"/>
    <lineage>
        <taxon>Bacteria</taxon>
        <taxon>Bacillati</taxon>
        <taxon>Actinomycetota</taxon>
        <taxon>Actinomycetes</taxon>
        <taxon>Pseudonocardiales</taxon>
        <taxon>Pseudonocardiaceae</taxon>
        <taxon>Actinokineospora</taxon>
    </lineage>
</organism>
<dbReference type="SUPFAM" id="SSF55073">
    <property type="entry name" value="Nucleotide cyclase"/>
    <property type="match status" value="1"/>
</dbReference>
<dbReference type="InterPro" id="IPR000014">
    <property type="entry name" value="PAS"/>
</dbReference>
<dbReference type="InterPro" id="IPR052155">
    <property type="entry name" value="Biofilm_reg_signaling"/>
</dbReference>
<feature type="compositionally biased region" description="Low complexity" evidence="1">
    <location>
        <begin position="311"/>
        <end position="321"/>
    </location>
</feature>